<protein>
    <recommendedName>
        <fullName evidence="5">Small ribosomal subunit protein bS20</fullName>
    </recommendedName>
    <alternativeName>
        <fullName evidence="6">30S ribosomal protein S20</fullName>
    </alternativeName>
</protein>
<dbReference type="GO" id="GO:1990904">
    <property type="term" value="C:ribonucleoprotein complex"/>
    <property type="evidence" value="ECO:0007669"/>
    <property type="project" value="UniProtKB-KW"/>
</dbReference>
<evidence type="ECO:0000256" key="3">
    <source>
        <dbReference type="ARBA" id="ARBA00022980"/>
    </source>
</evidence>
<evidence type="ECO:0000256" key="6">
    <source>
        <dbReference type="ARBA" id="ARBA00035343"/>
    </source>
</evidence>
<dbReference type="PATRIC" id="fig|1617427.3.peg.79"/>
<sequence length="55" mass="5950">QTLLAQAMLKQTKSSLPKAYSQIDMAAKKGVIHKNTASRYKSRLSAKVKSAEATA</sequence>
<keyword evidence="4" id="KW-0687">Ribonucleoprotein</keyword>
<evidence type="ECO:0000313" key="7">
    <source>
        <dbReference type="EMBL" id="KXK10161.1"/>
    </source>
</evidence>
<dbReference type="EMBL" id="JYPD01000008">
    <property type="protein sequence ID" value="KXK10161.1"/>
    <property type="molecule type" value="Genomic_DNA"/>
</dbReference>
<dbReference type="Gene3D" id="1.20.58.110">
    <property type="entry name" value="Ribosomal protein S20"/>
    <property type="match status" value="1"/>
</dbReference>
<evidence type="ECO:0000256" key="5">
    <source>
        <dbReference type="ARBA" id="ARBA00035136"/>
    </source>
</evidence>
<comment type="caution">
    <text evidence="7">The sequence shown here is derived from an EMBL/GenBank/DDBJ whole genome shotgun (WGS) entry which is preliminary data.</text>
</comment>
<organism evidence="7 8">
    <name type="scientific">candidate division WS6 bacterium OLB21</name>
    <dbReference type="NCBI Taxonomy" id="1617427"/>
    <lineage>
        <taxon>Bacteria</taxon>
        <taxon>Candidatus Dojkabacteria</taxon>
    </lineage>
</organism>
<gene>
    <name evidence="7" type="primary">rpsT</name>
    <name evidence="7" type="ORF">UZ20_WS6002000075</name>
</gene>
<proteinExistence type="predicted"/>
<evidence type="ECO:0000256" key="4">
    <source>
        <dbReference type="ARBA" id="ARBA00023274"/>
    </source>
</evidence>
<dbReference type="GO" id="GO:0005840">
    <property type="term" value="C:ribosome"/>
    <property type="evidence" value="ECO:0007669"/>
    <property type="project" value="UniProtKB-KW"/>
</dbReference>
<dbReference type="GO" id="GO:0006412">
    <property type="term" value="P:translation"/>
    <property type="evidence" value="ECO:0007669"/>
    <property type="project" value="InterPro"/>
</dbReference>
<accession>A0A136KL53</accession>
<dbReference type="AlphaFoldDB" id="A0A136KL53"/>
<evidence type="ECO:0000313" key="8">
    <source>
        <dbReference type="Proteomes" id="UP000070449"/>
    </source>
</evidence>
<dbReference type="SUPFAM" id="SSF46992">
    <property type="entry name" value="Ribosomal protein S20"/>
    <property type="match status" value="1"/>
</dbReference>
<keyword evidence="3 7" id="KW-0689">Ribosomal protein</keyword>
<keyword evidence="2" id="KW-0694">RNA-binding</keyword>
<reference evidence="7 8" key="1">
    <citation type="submission" date="2015-02" db="EMBL/GenBank/DDBJ databases">
        <title>Improved understanding of the partial-nitritation anammox process through 23 genomes representing the majority of the microbial community.</title>
        <authorList>
            <person name="Speth D.R."/>
            <person name="In T Zandt M."/>
            <person name="Guerrero Cruz S."/>
            <person name="Jetten M.S."/>
            <person name="Dutilh B.E."/>
        </authorList>
    </citation>
    <scope>NUCLEOTIDE SEQUENCE [LARGE SCALE GENOMIC DNA]</scope>
    <source>
        <strain evidence="7">OLB21</strain>
    </source>
</reference>
<keyword evidence="1" id="KW-0699">rRNA-binding</keyword>
<name>A0A136KL53_9BACT</name>
<feature type="non-terminal residue" evidence="7">
    <location>
        <position position="1"/>
    </location>
</feature>
<dbReference type="GO" id="GO:0003735">
    <property type="term" value="F:structural constituent of ribosome"/>
    <property type="evidence" value="ECO:0007669"/>
    <property type="project" value="InterPro"/>
</dbReference>
<evidence type="ECO:0000256" key="1">
    <source>
        <dbReference type="ARBA" id="ARBA00022730"/>
    </source>
</evidence>
<dbReference type="NCBIfam" id="TIGR00029">
    <property type="entry name" value="S20"/>
    <property type="match status" value="1"/>
</dbReference>
<dbReference type="InterPro" id="IPR002583">
    <property type="entry name" value="Ribosomal_bS20"/>
</dbReference>
<dbReference type="InterPro" id="IPR036510">
    <property type="entry name" value="Ribosomal_bS20_sf"/>
</dbReference>
<dbReference type="Proteomes" id="UP000070449">
    <property type="component" value="Unassembled WGS sequence"/>
</dbReference>
<dbReference type="GO" id="GO:0019843">
    <property type="term" value="F:rRNA binding"/>
    <property type="evidence" value="ECO:0007669"/>
    <property type="project" value="UniProtKB-KW"/>
</dbReference>
<evidence type="ECO:0000256" key="2">
    <source>
        <dbReference type="ARBA" id="ARBA00022884"/>
    </source>
</evidence>
<dbReference type="Pfam" id="PF01649">
    <property type="entry name" value="Ribosomal_S20p"/>
    <property type="match status" value="1"/>
</dbReference>